<evidence type="ECO:0000256" key="3">
    <source>
        <dbReference type="ARBA" id="ARBA00022692"/>
    </source>
</evidence>
<dbReference type="EMBL" id="JADFTS010000006">
    <property type="protein sequence ID" value="KAF9602874.1"/>
    <property type="molecule type" value="Genomic_DNA"/>
</dbReference>
<feature type="transmembrane region" description="Helical" evidence="6">
    <location>
        <begin position="125"/>
        <end position="150"/>
    </location>
</feature>
<evidence type="ECO:0000313" key="7">
    <source>
        <dbReference type="EMBL" id="KAF9602874.1"/>
    </source>
</evidence>
<evidence type="ECO:0000256" key="6">
    <source>
        <dbReference type="RuleBase" id="RU004914"/>
    </source>
</evidence>
<keyword evidence="4 6" id="KW-1133">Transmembrane helix</keyword>
<dbReference type="Pfam" id="PF01554">
    <property type="entry name" value="MatE"/>
    <property type="match status" value="2"/>
</dbReference>
<dbReference type="GO" id="GO:0016020">
    <property type="term" value="C:membrane"/>
    <property type="evidence" value="ECO:0007669"/>
    <property type="project" value="UniProtKB-SubCell"/>
</dbReference>
<feature type="transmembrane region" description="Helical" evidence="6">
    <location>
        <begin position="299"/>
        <end position="319"/>
    </location>
</feature>
<name>A0A835LTK0_9MAGN</name>
<sequence length="493" mass="53321">MAINGGFSAPLLIKEKEKETNEEENFSFKSSFAREVWKEVKITWSIAGPAILTSLCQYSLGFVTQTLVGHIGTIELAAVGLQGLVVSGIGFGIMMGMGSALETLCGQAYGAGRPGMLGIYMQKSWVILLSTAIPLTLVYIFAAPILKLLGQSHEIADTAGKFSIWMIPQLVAYAFNFPLQKFLQAQTKVMAMAWISFGVLVSHVGLSWLCIVKLDMGLLGAAITLDFSWWVLVTGQLIYVFTCCKDAWTGFSWLAFADLSWFTGLSLASGVMLCLEYWCYMVLILLAGLLKNPEIQVDAASICMGVEGWLFMIPLAFIAASSVRVSNELGAGHPEAAKFSVGVMVSMSLVIETTFVVIILATRNKFPSLFTENKLVMAEASKLAIFLSMSIILCSVQPVLSGVAVGAGWQATVAYVNIVSYYLVGLTTGAILGFKFHFGLQGLWSGVILGIALQTVILVVMTLRTDWEKEAALAKVRISTWESSTDKCLNGSS</sequence>
<feature type="transmembrane region" description="Helical" evidence="6">
    <location>
        <begin position="162"/>
        <end position="179"/>
    </location>
</feature>
<feature type="transmembrane region" description="Helical" evidence="6">
    <location>
        <begin position="415"/>
        <end position="436"/>
    </location>
</feature>
<feature type="transmembrane region" description="Helical" evidence="6">
    <location>
        <begin position="339"/>
        <end position="362"/>
    </location>
</feature>
<feature type="transmembrane region" description="Helical" evidence="6">
    <location>
        <begin position="42"/>
        <end position="64"/>
    </location>
</feature>
<dbReference type="NCBIfam" id="TIGR00797">
    <property type="entry name" value="matE"/>
    <property type="match status" value="1"/>
</dbReference>
<keyword evidence="3 6" id="KW-0812">Transmembrane</keyword>
<dbReference type="OrthoDB" id="2126698at2759"/>
<evidence type="ECO:0000256" key="5">
    <source>
        <dbReference type="ARBA" id="ARBA00023136"/>
    </source>
</evidence>
<feature type="transmembrane region" description="Helical" evidence="6">
    <location>
        <begin position="261"/>
        <end position="287"/>
    </location>
</feature>
<protein>
    <recommendedName>
        <fullName evidence="6">Protein DETOXIFICATION</fullName>
    </recommendedName>
    <alternativeName>
        <fullName evidence="6">Multidrug and toxic compound extrusion protein</fullName>
    </alternativeName>
</protein>
<dbReference type="Proteomes" id="UP000631114">
    <property type="component" value="Unassembled WGS sequence"/>
</dbReference>
<dbReference type="GO" id="GO:0042910">
    <property type="term" value="F:xenobiotic transmembrane transporter activity"/>
    <property type="evidence" value="ECO:0007669"/>
    <property type="project" value="InterPro"/>
</dbReference>
<evidence type="ECO:0000256" key="4">
    <source>
        <dbReference type="ARBA" id="ARBA00022989"/>
    </source>
</evidence>
<feature type="transmembrane region" description="Helical" evidence="6">
    <location>
        <begin position="218"/>
        <end position="241"/>
    </location>
</feature>
<feature type="transmembrane region" description="Helical" evidence="6">
    <location>
        <begin position="191"/>
        <end position="211"/>
    </location>
</feature>
<keyword evidence="8" id="KW-1185">Reference proteome</keyword>
<comment type="similarity">
    <text evidence="2 6">Belongs to the multi antimicrobial extrusion (MATE) (TC 2.A.66.1) family.</text>
</comment>
<evidence type="ECO:0000313" key="8">
    <source>
        <dbReference type="Proteomes" id="UP000631114"/>
    </source>
</evidence>
<gene>
    <name evidence="7" type="ORF">IFM89_031820</name>
</gene>
<organism evidence="7 8">
    <name type="scientific">Coptis chinensis</name>
    <dbReference type="NCBI Taxonomy" id="261450"/>
    <lineage>
        <taxon>Eukaryota</taxon>
        <taxon>Viridiplantae</taxon>
        <taxon>Streptophyta</taxon>
        <taxon>Embryophyta</taxon>
        <taxon>Tracheophyta</taxon>
        <taxon>Spermatophyta</taxon>
        <taxon>Magnoliopsida</taxon>
        <taxon>Ranunculales</taxon>
        <taxon>Ranunculaceae</taxon>
        <taxon>Coptidoideae</taxon>
        <taxon>Coptis</taxon>
    </lineage>
</organism>
<reference evidence="7 8" key="1">
    <citation type="submission" date="2020-10" db="EMBL/GenBank/DDBJ databases">
        <title>The Coptis chinensis genome and diversification of protoberbering-type alkaloids.</title>
        <authorList>
            <person name="Wang B."/>
            <person name="Shu S."/>
            <person name="Song C."/>
            <person name="Liu Y."/>
        </authorList>
    </citation>
    <scope>NUCLEOTIDE SEQUENCE [LARGE SCALE GENOMIC DNA]</scope>
    <source>
        <strain evidence="7">HL-2020</strain>
        <tissue evidence="7">Leaf</tissue>
    </source>
</reference>
<proteinExistence type="inferred from homology"/>
<feature type="transmembrane region" description="Helical" evidence="6">
    <location>
        <begin position="76"/>
        <end position="94"/>
    </location>
</feature>
<dbReference type="GO" id="GO:1990961">
    <property type="term" value="P:xenobiotic detoxification by transmembrane export across the plasma membrane"/>
    <property type="evidence" value="ECO:0007669"/>
    <property type="project" value="InterPro"/>
</dbReference>
<evidence type="ECO:0000256" key="2">
    <source>
        <dbReference type="ARBA" id="ARBA00010199"/>
    </source>
</evidence>
<dbReference type="CDD" id="cd13132">
    <property type="entry name" value="MATE_eukaryotic"/>
    <property type="match status" value="1"/>
</dbReference>
<dbReference type="PANTHER" id="PTHR11206">
    <property type="entry name" value="MULTIDRUG RESISTANCE PROTEIN"/>
    <property type="match status" value="1"/>
</dbReference>
<comment type="subcellular location">
    <subcellularLocation>
        <location evidence="1">Membrane</location>
        <topology evidence="1">Multi-pass membrane protein</topology>
    </subcellularLocation>
</comment>
<accession>A0A835LTK0</accession>
<dbReference type="InterPro" id="IPR045069">
    <property type="entry name" value="MATE_euk"/>
</dbReference>
<dbReference type="GO" id="GO:0015297">
    <property type="term" value="F:antiporter activity"/>
    <property type="evidence" value="ECO:0007669"/>
    <property type="project" value="InterPro"/>
</dbReference>
<dbReference type="InterPro" id="IPR002528">
    <property type="entry name" value="MATE_fam"/>
</dbReference>
<dbReference type="AlphaFoldDB" id="A0A835LTK0"/>
<feature type="transmembrane region" description="Helical" evidence="6">
    <location>
        <begin position="383"/>
        <end position="409"/>
    </location>
</feature>
<keyword evidence="5 6" id="KW-0472">Membrane</keyword>
<comment type="caution">
    <text evidence="7">The sequence shown here is derived from an EMBL/GenBank/DDBJ whole genome shotgun (WGS) entry which is preliminary data.</text>
</comment>
<evidence type="ECO:0000256" key="1">
    <source>
        <dbReference type="ARBA" id="ARBA00004141"/>
    </source>
</evidence>
<feature type="transmembrane region" description="Helical" evidence="6">
    <location>
        <begin position="443"/>
        <end position="463"/>
    </location>
</feature>